<dbReference type="Gene3D" id="3.40.50.1390">
    <property type="entry name" value="Resolvase, N-terminal catalytic domain"/>
    <property type="match status" value="1"/>
</dbReference>
<name>A0A3M8DHN3_9BACL</name>
<dbReference type="Pfam" id="PF00239">
    <property type="entry name" value="Resolvase"/>
    <property type="match status" value="1"/>
</dbReference>
<dbReference type="OrthoDB" id="9811097at2"/>
<evidence type="ECO:0000313" key="2">
    <source>
        <dbReference type="EMBL" id="RNB86875.1"/>
    </source>
</evidence>
<evidence type="ECO:0000313" key="3">
    <source>
        <dbReference type="Proteomes" id="UP000271031"/>
    </source>
</evidence>
<dbReference type="GO" id="GO:0003677">
    <property type="term" value="F:DNA binding"/>
    <property type="evidence" value="ECO:0007669"/>
    <property type="project" value="InterPro"/>
</dbReference>
<dbReference type="AlphaFoldDB" id="A0A3M8DHN3"/>
<dbReference type="GO" id="GO:0000150">
    <property type="term" value="F:DNA strand exchange activity"/>
    <property type="evidence" value="ECO:0007669"/>
    <property type="project" value="InterPro"/>
</dbReference>
<dbReference type="SUPFAM" id="SSF53041">
    <property type="entry name" value="Resolvase-like"/>
    <property type="match status" value="1"/>
</dbReference>
<feature type="domain" description="Resolvase/invertase-type recombinase catalytic" evidence="1">
    <location>
        <begin position="9"/>
        <end position="53"/>
    </location>
</feature>
<evidence type="ECO:0000259" key="1">
    <source>
        <dbReference type="Pfam" id="PF00239"/>
    </source>
</evidence>
<gene>
    <name evidence="2" type="ORF">EDM56_14225</name>
</gene>
<dbReference type="InterPro" id="IPR036162">
    <property type="entry name" value="Resolvase-like_N_sf"/>
</dbReference>
<dbReference type="Proteomes" id="UP000271031">
    <property type="component" value="Unassembled WGS sequence"/>
</dbReference>
<organism evidence="2 3">
    <name type="scientific">Brevibacillus fluminis</name>
    <dbReference type="NCBI Taxonomy" id="511487"/>
    <lineage>
        <taxon>Bacteria</taxon>
        <taxon>Bacillati</taxon>
        <taxon>Bacillota</taxon>
        <taxon>Bacilli</taxon>
        <taxon>Bacillales</taxon>
        <taxon>Paenibacillaceae</taxon>
        <taxon>Brevibacillus</taxon>
    </lineage>
</organism>
<protein>
    <recommendedName>
        <fullName evidence="1">Resolvase/invertase-type recombinase catalytic domain-containing protein</fullName>
    </recommendedName>
</protein>
<comment type="caution">
    <text evidence="2">The sequence shown here is derived from an EMBL/GenBank/DDBJ whole genome shotgun (WGS) entry which is preliminary data.</text>
</comment>
<dbReference type="InterPro" id="IPR006119">
    <property type="entry name" value="Resolv_N"/>
</dbReference>
<keyword evidence="3" id="KW-1185">Reference proteome</keyword>
<proteinExistence type="predicted"/>
<dbReference type="EMBL" id="RHHQ01000012">
    <property type="protein sequence ID" value="RNB86875.1"/>
    <property type="molecule type" value="Genomic_DNA"/>
</dbReference>
<reference evidence="2 3" key="1">
    <citation type="submission" date="2018-10" db="EMBL/GenBank/DDBJ databases">
        <title>Phylogenomics of Brevibacillus.</title>
        <authorList>
            <person name="Dunlap C."/>
        </authorList>
    </citation>
    <scope>NUCLEOTIDE SEQUENCE [LARGE SCALE GENOMIC DNA]</scope>
    <source>
        <strain evidence="2 3">JCM 15716</strain>
    </source>
</reference>
<sequence>MELVPSILLVDSEGLKTETKTGKMSLHMLGTIAEFERDNIVDNVKMGTKQRLRKDTPYFLRSCVIVKRSKRVREIRFIF</sequence>
<accession>A0A3M8DHN3</accession>